<evidence type="ECO:0000313" key="2">
    <source>
        <dbReference type="EnsemblMetazoa" id="G32660.1:cds"/>
    </source>
</evidence>
<feature type="compositionally biased region" description="Basic residues" evidence="1">
    <location>
        <begin position="15"/>
        <end position="30"/>
    </location>
</feature>
<protein>
    <submittedName>
        <fullName evidence="2">Uncharacterized protein</fullName>
    </submittedName>
</protein>
<organism evidence="2 3">
    <name type="scientific">Magallana gigas</name>
    <name type="common">Pacific oyster</name>
    <name type="synonym">Crassostrea gigas</name>
    <dbReference type="NCBI Taxonomy" id="29159"/>
    <lineage>
        <taxon>Eukaryota</taxon>
        <taxon>Metazoa</taxon>
        <taxon>Spiralia</taxon>
        <taxon>Lophotrochozoa</taxon>
        <taxon>Mollusca</taxon>
        <taxon>Bivalvia</taxon>
        <taxon>Autobranchia</taxon>
        <taxon>Pteriomorphia</taxon>
        <taxon>Ostreida</taxon>
        <taxon>Ostreoidea</taxon>
        <taxon>Ostreidae</taxon>
        <taxon>Magallana</taxon>
    </lineage>
</organism>
<name>A0A8W8MGF2_MAGGI</name>
<evidence type="ECO:0000256" key="1">
    <source>
        <dbReference type="SAM" id="MobiDB-lite"/>
    </source>
</evidence>
<feature type="compositionally biased region" description="Polar residues" evidence="1">
    <location>
        <begin position="42"/>
        <end position="51"/>
    </location>
</feature>
<reference evidence="2" key="1">
    <citation type="submission" date="2022-08" db="UniProtKB">
        <authorList>
            <consortium name="EnsemblMetazoa"/>
        </authorList>
    </citation>
    <scope>IDENTIFICATION</scope>
    <source>
        <strain evidence="2">05x7-T-G4-1.051#20</strain>
    </source>
</reference>
<keyword evidence="3" id="KW-1185">Reference proteome</keyword>
<feature type="region of interest" description="Disordered" evidence="1">
    <location>
        <begin position="15"/>
        <end position="51"/>
    </location>
</feature>
<dbReference type="EnsemblMetazoa" id="G32660.1">
    <property type="protein sequence ID" value="G32660.1:cds"/>
    <property type="gene ID" value="G32660"/>
</dbReference>
<dbReference type="Proteomes" id="UP000005408">
    <property type="component" value="Unassembled WGS sequence"/>
</dbReference>
<feature type="compositionally biased region" description="Basic and acidic residues" evidence="1">
    <location>
        <begin position="31"/>
        <end position="40"/>
    </location>
</feature>
<proteinExistence type="predicted"/>
<dbReference type="AlphaFoldDB" id="A0A8W8MGF2"/>
<evidence type="ECO:0000313" key="3">
    <source>
        <dbReference type="Proteomes" id="UP000005408"/>
    </source>
</evidence>
<sequence length="114" mass="13499">MKKLALPKMNLYYRRKMKRKKARKSGNVRHRSSDNGDHALPDSNSLTSPQRVTIDDWIQNIKDSREENTRRVSEIEKNHQKILLMHQYIDQRITALERLFEVCTSDLSDSEEES</sequence>
<accession>A0A8W8MGF2</accession>